<accession>A0A401IR37</accession>
<dbReference type="RefSeq" id="WP_124974987.1">
    <property type="nucleotide sequence ID" value="NZ_BFFP01000004.1"/>
</dbReference>
<proteinExistence type="predicted"/>
<evidence type="ECO:0000313" key="1">
    <source>
        <dbReference type="EMBL" id="GBG93986.1"/>
    </source>
</evidence>
<dbReference type="Proteomes" id="UP000286848">
    <property type="component" value="Unassembled WGS sequence"/>
</dbReference>
<evidence type="ECO:0000313" key="2">
    <source>
        <dbReference type="Proteomes" id="UP000286848"/>
    </source>
</evidence>
<keyword evidence="2" id="KW-1185">Reference proteome</keyword>
<dbReference type="OrthoDB" id="2299296at2"/>
<organism evidence="1 2">
    <name type="scientific">Ligilactobacillus salitolerans</name>
    <dbReference type="NCBI Taxonomy" id="1808352"/>
    <lineage>
        <taxon>Bacteria</taxon>
        <taxon>Bacillati</taxon>
        <taxon>Bacillota</taxon>
        <taxon>Bacilli</taxon>
        <taxon>Lactobacillales</taxon>
        <taxon>Lactobacillaceae</taxon>
        <taxon>Ligilactobacillus</taxon>
    </lineage>
</organism>
<name>A0A401IR37_9LACO</name>
<comment type="caution">
    <text evidence="1">The sequence shown here is derived from an EMBL/GenBank/DDBJ whole genome shotgun (WGS) entry which is preliminary data.</text>
</comment>
<dbReference type="AlphaFoldDB" id="A0A401IR37"/>
<evidence type="ECO:0008006" key="3">
    <source>
        <dbReference type="Google" id="ProtNLM"/>
    </source>
</evidence>
<dbReference type="Pfam" id="PF11184">
    <property type="entry name" value="DUF2969"/>
    <property type="match status" value="1"/>
</dbReference>
<dbReference type="EMBL" id="BFFP01000004">
    <property type="protein sequence ID" value="GBG93986.1"/>
    <property type="molecule type" value="Genomic_DNA"/>
</dbReference>
<protein>
    <recommendedName>
        <fullName evidence="3">DUF2969 domain-containing protein</fullName>
    </recommendedName>
</protein>
<gene>
    <name evidence="1" type="ORF">LFYK43_04450</name>
</gene>
<sequence length="72" mass="8091">MSKEKNIEIQEKEQKVDGQTVSEFVMGNTSLGKIKADGKRFVVTYPSGEEFHTSNKATGVDALIREFHLHHS</sequence>
<dbReference type="InterPro" id="IPR021351">
    <property type="entry name" value="DUF2969"/>
</dbReference>
<reference evidence="1 2" key="1">
    <citation type="journal article" date="2019" name="Int. J. Syst. Evol. Microbiol.">
        <title>Lactobacillus salitolerans sp. nov., a novel lactic acid bacterium isolated from spent mushroom substrates.</title>
        <authorList>
            <person name="Tohno M."/>
            <person name="Tanizawa Y."/>
            <person name="Kojima Y."/>
            <person name="Sakamoto M."/>
            <person name="Nakamura Y."/>
            <person name="Ohkuma M."/>
            <person name="Kobayashi H."/>
        </authorList>
    </citation>
    <scope>NUCLEOTIDE SEQUENCE [LARGE SCALE GENOMIC DNA]</scope>
    <source>
        <strain evidence="1 2">YK43</strain>
    </source>
</reference>